<sequence length="139" mass="16153">MDSDDGVENPEQYWKKLLMMRRVPGMEELRRFAKKNKIPIQPTSFFDQGASLLGKRVQPYTTTDAEVGENMDWDEMIRGEYPSYWVSGITWVTKRKHAEMAFSHLAYGNQYYGYSVLLHGPPCGDTSGEEEKYSVRKRD</sequence>
<gene>
    <name evidence="1" type="ORF">SI65_10000</name>
</gene>
<dbReference type="EMBL" id="JXNT01000024">
    <property type="protein sequence ID" value="ODM14514.1"/>
    <property type="molecule type" value="Genomic_DNA"/>
</dbReference>
<dbReference type="AlphaFoldDB" id="A0A1E3B0R1"/>
<dbReference type="OrthoDB" id="27483at2759"/>
<evidence type="ECO:0000313" key="2">
    <source>
        <dbReference type="Proteomes" id="UP000094569"/>
    </source>
</evidence>
<proteinExistence type="predicted"/>
<reference evidence="1 2" key="1">
    <citation type="journal article" date="2016" name="BMC Genomics">
        <title>Comparative genomic and transcriptomic analyses of the Fuzhuan brick tea-fermentation fungus Aspergillus cristatus.</title>
        <authorList>
            <person name="Ge Y."/>
            <person name="Wang Y."/>
            <person name="Liu Y."/>
            <person name="Tan Y."/>
            <person name="Ren X."/>
            <person name="Zhang X."/>
            <person name="Hyde K.D."/>
            <person name="Liu Y."/>
            <person name="Liu Z."/>
        </authorList>
    </citation>
    <scope>NUCLEOTIDE SEQUENCE [LARGE SCALE GENOMIC DNA]</scope>
    <source>
        <strain evidence="1 2">GZAAS20.1005</strain>
    </source>
</reference>
<evidence type="ECO:0000313" key="1">
    <source>
        <dbReference type="EMBL" id="ODM14514.1"/>
    </source>
</evidence>
<organism evidence="1 2">
    <name type="scientific">Aspergillus cristatus</name>
    <name type="common">Chinese Fuzhuan brick tea-fermentation fungus</name>
    <name type="synonym">Eurotium cristatum</name>
    <dbReference type="NCBI Taxonomy" id="573508"/>
    <lineage>
        <taxon>Eukaryota</taxon>
        <taxon>Fungi</taxon>
        <taxon>Dikarya</taxon>
        <taxon>Ascomycota</taxon>
        <taxon>Pezizomycotina</taxon>
        <taxon>Eurotiomycetes</taxon>
        <taxon>Eurotiomycetidae</taxon>
        <taxon>Eurotiales</taxon>
        <taxon>Aspergillaceae</taxon>
        <taxon>Aspergillus</taxon>
        <taxon>Aspergillus subgen. Aspergillus</taxon>
    </lineage>
</organism>
<dbReference type="Proteomes" id="UP000094569">
    <property type="component" value="Unassembled WGS sequence"/>
</dbReference>
<keyword evidence="2" id="KW-1185">Reference proteome</keyword>
<name>A0A1E3B0R1_ASPCR</name>
<accession>A0A1E3B0R1</accession>
<protein>
    <submittedName>
        <fullName evidence="1">Uncharacterized protein</fullName>
    </submittedName>
</protein>
<dbReference type="VEuPathDB" id="FungiDB:SI65_10000"/>
<comment type="caution">
    <text evidence="1">The sequence shown here is derived from an EMBL/GenBank/DDBJ whole genome shotgun (WGS) entry which is preliminary data.</text>
</comment>